<evidence type="ECO:0000256" key="7">
    <source>
        <dbReference type="PROSITE-ProRule" id="PRU10141"/>
    </source>
</evidence>
<dbReference type="PROSITE" id="PS00107">
    <property type="entry name" value="PROTEIN_KINASE_ATP"/>
    <property type="match status" value="1"/>
</dbReference>
<dbReference type="STRING" id="1314783.A0A165TP55"/>
<dbReference type="Gene3D" id="1.10.510.10">
    <property type="entry name" value="Transferase(Phosphotransferase) domain 1"/>
    <property type="match status" value="1"/>
</dbReference>
<feature type="region of interest" description="Disordered" evidence="9">
    <location>
        <begin position="326"/>
        <end position="363"/>
    </location>
</feature>
<dbReference type="PANTHER" id="PTHR47448">
    <property type="entry name" value="DUAL SPECIFICITY MITOGEN-ACTIVATED PROTEIN KINASE KINASE DSOR1-LIKE PROTEIN"/>
    <property type="match status" value="1"/>
</dbReference>
<dbReference type="GO" id="GO:0000165">
    <property type="term" value="P:MAPK cascade"/>
    <property type="evidence" value="ECO:0007669"/>
    <property type="project" value="UniProtKB-ARBA"/>
</dbReference>
<dbReference type="Proteomes" id="UP000076727">
    <property type="component" value="Unassembled WGS sequence"/>
</dbReference>
<dbReference type="PANTHER" id="PTHR47448:SF1">
    <property type="entry name" value="SERINE_THREONINE-PROTEIN KINASE STE7 HOMOLOG"/>
    <property type="match status" value="1"/>
</dbReference>
<gene>
    <name evidence="11" type="ORF">DAEQUDRAFT_702612</name>
</gene>
<dbReference type="GO" id="GO:0005524">
    <property type="term" value="F:ATP binding"/>
    <property type="evidence" value="ECO:0007669"/>
    <property type="project" value="UniProtKB-UniRule"/>
</dbReference>
<dbReference type="InterPro" id="IPR008271">
    <property type="entry name" value="Ser/Thr_kinase_AS"/>
</dbReference>
<evidence type="ECO:0000256" key="4">
    <source>
        <dbReference type="ARBA" id="ARBA00022777"/>
    </source>
</evidence>
<feature type="binding site" evidence="7">
    <location>
        <position position="151"/>
    </location>
    <ligand>
        <name>ATP</name>
        <dbReference type="ChEBI" id="CHEBI:30616"/>
    </ligand>
</feature>
<dbReference type="InterPro" id="IPR049613">
    <property type="entry name" value="Byr1-like_cat"/>
</dbReference>
<keyword evidence="3 7" id="KW-0547">Nucleotide-binding</keyword>
<dbReference type="OrthoDB" id="10252354at2759"/>
<accession>A0A165TP55</accession>
<dbReference type="SUPFAM" id="SSF56112">
    <property type="entry name" value="Protein kinase-like (PK-like)"/>
    <property type="match status" value="1"/>
</dbReference>
<feature type="domain" description="Protein kinase" evidence="10">
    <location>
        <begin position="122"/>
        <end position="422"/>
    </location>
</feature>
<protein>
    <submittedName>
        <fullName evidence="11">Pkinase-domain-containing protein</fullName>
    </submittedName>
</protein>
<name>A0A165TP55_9APHY</name>
<dbReference type="GO" id="GO:0004674">
    <property type="term" value="F:protein serine/threonine kinase activity"/>
    <property type="evidence" value="ECO:0007669"/>
    <property type="project" value="UniProtKB-KW"/>
</dbReference>
<dbReference type="EMBL" id="KV429035">
    <property type="protein sequence ID" value="KZT73734.1"/>
    <property type="molecule type" value="Genomic_DNA"/>
</dbReference>
<evidence type="ECO:0000256" key="1">
    <source>
        <dbReference type="ARBA" id="ARBA00022527"/>
    </source>
</evidence>
<proteinExistence type="inferred from homology"/>
<dbReference type="FunFam" id="3.30.200.20:FF:000040">
    <property type="entry name" value="Dual specificity mitogen-activated protein kinase kinase"/>
    <property type="match status" value="1"/>
</dbReference>
<organism evidence="11 12">
    <name type="scientific">Daedalea quercina L-15889</name>
    <dbReference type="NCBI Taxonomy" id="1314783"/>
    <lineage>
        <taxon>Eukaryota</taxon>
        <taxon>Fungi</taxon>
        <taxon>Dikarya</taxon>
        <taxon>Basidiomycota</taxon>
        <taxon>Agaricomycotina</taxon>
        <taxon>Agaricomycetes</taxon>
        <taxon>Polyporales</taxon>
        <taxon>Fomitopsis</taxon>
    </lineage>
</organism>
<dbReference type="InterPro" id="IPR017441">
    <property type="entry name" value="Protein_kinase_ATP_BS"/>
</dbReference>
<dbReference type="Pfam" id="PF00069">
    <property type="entry name" value="Pkinase"/>
    <property type="match status" value="1"/>
</dbReference>
<evidence type="ECO:0000313" key="12">
    <source>
        <dbReference type="Proteomes" id="UP000076727"/>
    </source>
</evidence>
<evidence type="ECO:0000256" key="3">
    <source>
        <dbReference type="ARBA" id="ARBA00022741"/>
    </source>
</evidence>
<keyword evidence="5 7" id="KW-0067">ATP-binding</keyword>
<dbReference type="SMART" id="SM00220">
    <property type="entry name" value="S_TKc"/>
    <property type="match status" value="1"/>
</dbReference>
<comment type="similarity">
    <text evidence="6">Belongs to the protein kinase superfamily. STE Ser/Thr protein kinase family. MAP kinase kinase subfamily.</text>
</comment>
<evidence type="ECO:0000256" key="2">
    <source>
        <dbReference type="ARBA" id="ARBA00022679"/>
    </source>
</evidence>
<dbReference type="GO" id="GO:0004712">
    <property type="term" value="F:protein serine/threonine/tyrosine kinase activity"/>
    <property type="evidence" value="ECO:0007669"/>
    <property type="project" value="UniProtKB-ARBA"/>
</dbReference>
<dbReference type="InterPro" id="IPR011009">
    <property type="entry name" value="Kinase-like_dom_sf"/>
</dbReference>
<evidence type="ECO:0000256" key="9">
    <source>
        <dbReference type="SAM" id="MobiDB-lite"/>
    </source>
</evidence>
<dbReference type="PROSITE" id="PS50011">
    <property type="entry name" value="PROTEIN_KINASE_DOM"/>
    <property type="match status" value="1"/>
</dbReference>
<dbReference type="CDD" id="cd06620">
    <property type="entry name" value="PKc_Byr1_like"/>
    <property type="match status" value="1"/>
</dbReference>
<evidence type="ECO:0000256" key="5">
    <source>
        <dbReference type="ARBA" id="ARBA00022840"/>
    </source>
</evidence>
<evidence type="ECO:0000256" key="8">
    <source>
        <dbReference type="RuleBase" id="RU000304"/>
    </source>
</evidence>
<dbReference type="InterPro" id="IPR000719">
    <property type="entry name" value="Prot_kinase_dom"/>
</dbReference>
<feature type="region of interest" description="Disordered" evidence="9">
    <location>
        <begin position="1"/>
        <end position="94"/>
    </location>
</feature>
<keyword evidence="12" id="KW-1185">Reference proteome</keyword>
<keyword evidence="4 11" id="KW-0418">Kinase</keyword>
<feature type="compositionally biased region" description="Low complexity" evidence="9">
    <location>
        <begin position="33"/>
        <end position="43"/>
    </location>
</feature>
<evidence type="ECO:0000256" key="6">
    <source>
        <dbReference type="ARBA" id="ARBA00038035"/>
    </source>
</evidence>
<feature type="compositionally biased region" description="Low complexity" evidence="9">
    <location>
        <begin position="76"/>
        <end position="90"/>
    </location>
</feature>
<dbReference type="InterPro" id="IPR050915">
    <property type="entry name" value="MAP_kinase_kinase"/>
</dbReference>
<dbReference type="Gene3D" id="3.30.200.20">
    <property type="entry name" value="Phosphorylase Kinase, domain 1"/>
    <property type="match status" value="1"/>
</dbReference>
<dbReference type="AlphaFoldDB" id="A0A165TP55"/>
<evidence type="ECO:0000313" key="11">
    <source>
        <dbReference type="EMBL" id="KZT73734.1"/>
    </source>
</evidence>
<keyword evidence="2" id="KW-0808">Transferase</keyword>
<sequence>MSAAAGPIRKKRNFKALQLDVAKSPVSPSETEPAPLRAAPAPGGKKRPPPMTLKAPKIPNHNTPAEGENGMLTVDIPTSSAPPTASISASENRSNYHSTLSSTLANLGLNSERKYDLRNEDLREMQELGQGNGGSVKKVEHVPTGTIMAKKIVLIDAKPSVRKQILRELQIMHDCNSEYIISFYGAFISDPNICICMEFSDKGSLDGIYKKIGPIDIDVVGKVALAVLEGLTYLYDVHRIIHRDIKPSNILFNSKGQIKICDFGVSGELINSIADTFVGTSTYMSPERIQGAQYTVKSDVWSLGISLIELALGRFPFSDSDDDSDLSDFEGTLSPSRPLPPRRTQEERDKKKKRKSKGVSLQGGGMTMSILELLQHIVNEPAPRLTPEGRFPQEAEEFVDSCLLKDPDARKTPKDLLKHPWIEHARTSSFDLEAWASTF</sequence>
<dbReference type="PROSITE" id="PS00108">
    <property type="entry name" value="PROTEIN_KINASE_ST"/>
    <property type="match status" value="1"/>
</dbReference>
<reference evidence="11 12" key="1">
    <citation type="journal article" date="2016" name="Mol. Biol. Evol.">
        <title>Comparative Genomics of Early-Diverging Mushroom-Forming Fungi Provides Insights into the Origins of Lignocellulose Decay Capabilities.</title>
        <authorList>
            <person name="Nagy L.G."/>
            <person name="Riley R."/>
            <person name="Tritt A."/>
            <person name="Adam C."/>
            <person name="Daum C."/>
            <person name="Floudas D."/>
            <person name="Sun H."/>
            <person name="Yadav J.S."/>
            <person name="Pangilinan J."/>
            <person name="Larsson K.H."/>
            <person name="Matsuura K."/>
            <person name="Barry K."/>
            <person name="Labutti K."/>
            <person name="Kuo R."/>
            <person name="Ohm R.A."/>
            <person name="Bhattacharya S.S."/>
            <person name="Shirouzu T."/>
            <person name="Yoshinaga Y."/>
            <person name="Martin F.M."/>
            <person name="Grigoriev I.V."/>
            <person name="Hibbett D.S."/>
        </authorList>
    </citation>
    <scope>NUCLEOTIDE SEQUENCE [LARGE SCALE GENOMIC DNA]</scope>
    <source>
        <strain evidence="11 12">L-15889</strain>
    </source>
</reference>
<evidence type="ECO:0000259" key="10">
    <source>
        <dbReference type="PROSITE" id="PS50011"/>
    </source>
</evidence>
<keyword evidence="1 8" id="KW-0723">Serine/threonine-protein kinase</keyword>